<evidence type="ECO:0000256" key="1">
    <source>
        <dbReference type="SAM" id="Phobius"/>
    </source>
</evidence>
<evidence type="ECO:0000313" key="2">
    <source>
        <dbReference type="EMBL" id="GGP09138.1"/>
    </source>
</evidence>
<gene>
    <name evidence="2" type="ORF">GCM10011346_11990</name>
</gene>
<feature type="transmembrane region" description="Helical" evidence="1">
    <location>
        <begin position="46"/>
        <end position="65"/>
    </location>
</feature>
<accession>A0ABQ2NSZ5</accession>
<dbReference type="RefSeq" id="WP_188733546.1">
    <property type="nucleotide sequence ID" value="NZ_BMLW01000003.1"/>
</dbReference>
<name>A0ABQ2NSZ5_9BACI</name>
<sequence>MVEFVQANQALLIIIYCCVLMYINISYLFEYKQNREDLQGMSSEDVLIRIESMTVILFVLVFAFFRSWLIYLIAFNLTGNLIIIFLLGIFIIMDTYHAIFNSTPEQLAKTNIIWFRSTVDALFITVFMLYYVMYLV</sequence>
<keyword evidence="1" id="KW-1133">Transmembrane helix</keyword>
<comment type="caution">
    <text evidence="2">The sequence shown here is derived from an EMBL/GenBank/DDBJ whole genome shotgun (WGS) entry which is preliminary data.</text>
</comment>
<evidence type="ECO:0000313" key="3">
    <source>
        <dbReference type="Proteomes" id="UP000641206"/>
    </source>
</evidence>
<dbReference type="Proteomes" id="UP000641206">
    <property type="component" value="Unassembled WGS sequence"/>
</dbReference>
<keyword evidence="1" id="KW-0812">Transmembrane</keyword>
<dbReference type="EMBL" id="BMLW01000003">
    <property type="protein sequence ID" value="GGP09138.1"/>
    <property type="molecule type" value="Genomic_DNA"/>
</dbReference>
<keyword evidence="1" id="KW-0472">Membrane</keyword>
<protein>
    <recommendedName>
        <fullName evidence="4">DUF4181 domain-containing protein</fullName>
    </recommendedName>
</protein>
<keyword evidence="3" id="KW-1185">Reference proteome</keyword>
<organism evidence="2 3">
    <name type="scientific">Oceanobacillus neutriphilus</name>
    <dbReference type="NCBI Taxonomy" id="531815"/>
    <lineage>
        <taxon>Bacteria</taxon>
        <taxon>Bacillati</taxon>
        <taxon>Bacillota</taxon>
        <taxon>Bacilli</taxon>
        <taxon>Bacillales</taxon>
        <taxon>Bacillaceae</taxon>
        <taxon>Oceanobacillus</taxon>
    </lineage>
</organism>
<feature type="transmembrane region" description="Helical" evidence="1">
    <location>
        <begin position="113"/>
        <end position="133"/>
    </location>
</feature>
<proteinExistence type="predicted"/>
<reference evidence="3" key="1">
    <citation type="journal article" date="2019" name="Int. J. Syst. Evol. Microbiol.">
        <title>The Global Catalogue of Microorganisms (GCM) 10K type strain sequencing project: providing services to taxonomists for standard genome sequencing and annotation.</title>
        <authorList>
            <consortium name="The Broad Institute Genomics Platform"/>
            <consortium name="The Broad Institute Genome Sequencing Center for Infectious Disease"/>
            <person name="Wu L."/>
            <person name="Ma J."/>
        </authorList>
    </citation>
    <scope>NUCLEOTIDE SEQUENCE [LARGE SCALE GENOMIC DNA]</scope>
    <source>
        <strain evidence="3">CGMCC 1.7693</strain>
    </source>
</reference>
<evidence type="ECO:0008006" key="4">
    <source>
        <dbReference type="Google" id="ProtNLM"/>
    </source>
</evidence>
<feature type="transmembrane region" description="Helical" evidence="1">
    <location>
        <begin position="6"/>
        <end position="25"/>
    </location>
</feature>
<feature type="transmembrane region" description="Helical" evidence="1">
    <location>
        <begin position="71"/>
        <end position="92"/>
    </location>
</feature>